<sequence>MELKTVEEYSKEMTRGEFDKFTEVEELCPGNLGLMDIGSEECDIENCIKCWDKALVGITFKAAVPSLPIETMPVLKKLEELEIQSKNIKEQQEKLRVDLIKAMETHGVKKWDNEVMTVTYTAPTTKTSIDSKKLKEELPDVFAKYSKTSNVKSSIRIKLKGDK</sequence>
<dbReference type="STRING" id="1121302.SAMN02745163_03721"/>
<name>A0A1M6S153_9CLOT</name>
<protein>
    <submittedName>
        <fullName evidence="1">Uncharacterized protein</fullName>
    </submittedName>
</protein>
<organism evidence="1 2">
    <name type="scientific">Clostridium cavendishii DSM 21758</name>
    <dbReference type="NCBI Taxonomy" id="1121302"/>
    <lineage>
        <taxon>Bacteria</taxon>
        <taxon>Bacillati</taxon>
        <taxon>Bacillota</taxon>
        <taxon>Clostridia</taxon>
        <taxon>Eubacteriales</taxon>
        <taxon>Clostridiaceae</taxon>
        <taxon>Clostridium</taxon>
    </lineage>
</organism>
<dbReference type="EMBL" id="FQZB01000016">
    <property type="protein sequence ID" value="SHK38297.1"/>
    <property type="molecule type" value="Genomic_DNA"/>
</dbReference>
<dbReference type="AlphaFoldDB" id="A0A1M6S153"/>
<dbReference type="RefSeq" id="WP_072991550.1">
    <property type="nucleotide sequence ID" value="NZ_FQZB01000016.1"/>
</dbReference>
<gene>
    <name evidence="1" type="ORF">SAMN02745163_03721</name>
</gene>
<evidence type="ECO:0000313" key="1">
    <source>
        <dbReference type="EMBL" id="SHK38297.1"/>
    </source>
</evidence>
<keyword evidence="2" id="KW-1185">Reference proteome</keyword>
<evidence type="ECO:0000313" key="2">
    <source>
        <dbReference type="Proteomes" id="UP000184310"/>
    </source>
</evidence>
<accession>A0A1M6S153</accession>
<dbReference type="OrthoDB" id="2083891at2"/>
<dbReference type="Proteomes" id="UP000184310">
    <property type="component" value="Unassembled WGS sequence"/>
</dbReference>
<proteinExistence type="predicted"/>
<reference evidence="1 2" key="1">
    <citation type="submission" date="2016-11" db="EMBL/GenBank/DDBJ databases">
        <authorList>
            <person name="Jaros S."/>
            <person name="Januszkiewicz K."/>
            <person name="Wedrychowicz H."/>
        </authorList>
    </citation>
    <scope>NUCLEOTIDE SEQUENCE [LARGE SCALE GENOMIC DNA]</scope>
    <source>
        <strain evidence="1 2">DSM 21758</strain>
    </source>
</reference>